<keyword evidence="7 10" id="KW-0805">Transcription regulation</keyword>
<dbReference type="EnsemblMetazoa" id="PPA03163.1">
    <property type="protein sequence ID" value="PPA03163.1"/>
    <property type="gene ID" value="WBGene00092717"/>
</dbReference>
<feature type="compositionally biased region" description="Basic and acidic residues" evidence="12">
    <location>
        <begin position="250"/>
        <end position="260"/>
    </location>
</feature>
<dbReference type="InterPro" id="IPR007282">
    <property type="entry name" value="NOT2/3/5_C"/>
</dbReference>
<feature type="compositionally biased region" description="Pro residues" evidence="12">
    <location>
        <begin position="496"/>
        <end position="516"/>
    </location>
</feature>
<evidence type="ECO:0000256" key="3">
    <source>
        <dbReference type="ARBA" id="ARBA00007682"/>
    </source>
</evidence>
<dbReference type="Gene3D" id="2.30.30.1020">
    <property type="entry name" value="CCR4-NOT complex subunit 2/3/5, C-terminal domain"/>
    <property type="match status" value="1"/>
</dbReference>
<keyword evidence="6" id="KW-0597">Phosphoprotein</keyword>
<evidence type="ECO:0000256" key="1">
    <source>
        <dbReference type="ARBA" id="ARBA00004123"/>
    </source>
</evidence>
<comment type="subcellular location">
    <subcellularLocation>
        <location evidence="2 10">Cytoplasm</location>
    </subcellularLocation>
    <subcellularLocation>
        <location evidence="1 10">Nucleus</location>
    </subcellularLocation>
</comment>
<dbReference type="OrthoDB" id="293823at2759"/>
<feature type="compositionally biased region" description="Basic and acidic residues" evidence="12">
    <location>
        <begin position="161"/>
        <end position="171"/>
    </location>
</feature>
<evidence type="ECO:0000256" key="10">
    <source>
        <dbReference type="PIRNR" id="PIRNR005290"/>
    </source>
</evidence>
<evidence type="ECO:0000313" key="14">
    <source>
        <dbReference type="Proteomes" id="UP000005239"/>
    </source>
</evidence>
<evidence type="ECO:0000256" key="2">
    <source>
        <dbReference type="ARBA" id="ARBA00004496"/>
    </source>
</evidence>
<reference evidence="13" key="2">
    <citation type="submission" date="2022-06" db="UniProtKB">
        <authorList>
            <consortium name="EnsemblMetazoa"/>
        </authorList>
    </citation>
    <scope>IDENTIFICATION</scope>
    <source>
        <strain evidence="13">PS312</strain>
    </source>
</reference>
<dbReference type="GO" id="GO:0005634">
    <property type="term" value="C:nucleus"/>
    <property type="evidence" value="ECO:0007669"/>
    <property type="project" value="UniProtKB-SubCell"/>
</dbReference>
<dbReference type="AlphaFoldDB" id="A0A2A6BJ80"/>
<organism evidence="13 14">
    <name type="scientific">Pristionchus pacificus</name>
    <name type="common">Parasitic nematode worm</name>
    <dbReference type="NCBI Taxonomy" id="54126"/>
    <lineage>
        <taxon>Eukaryota</taxon>
        <taxon>Metazoa</taxon>
        <taxon>Ecdysozoa</taxon>
        <taxon>Nematoda</taxon>
        <taxon>Chromadorea</taxon>
        <taxon>Rhabditida</taxon>
        <taxon>Rhabditina</taxon>
        <taxon>Diplogasteromorpha</taxon>
        <taxon>Diplogasteroidea</taxon>
        <taxon>Neodiplogasteridae</taxon>
        <taxon>Pristionchus</taxon>
    </lineage>
</organism>
<feature type="coiled-coil region" evidence="11">
    <location>
        <begin position="41"/>
        <end position="68"/>
    </location>
</feature>
<evidence type="ECO:0000256" key="5">
    <source>
        <dbReference type="ARBA" id="ARBA00022491"/>
    </source>
</evidence>
<dbReference type="GO" id="GO:0006355">
    <property type="term" value="P:regulation of DNA-templated transcription"/>
    <property type="evidence" value="ECO:0007669"/>
    <property type="project" value="InterPro"/>
</dbReference>
<feature type="compositionally biased region" description="Basic and acidic residues" evidence="12">
    <location>
        <begin position="267"/>
        <end position="276"/>
    </location>
</feature>
<feature type="region of interest" description="Disordered" evidence="12">
    <location>
        <begin position="152"/>
        <end position="171"/>
    </location>
</feature>
<evidence type="ECO:0000256" key="9">
    <source>
        <dbReference type="ARBA" id="ARBA00023242"/>
    </source>
</evidence>
<feature type="compositionally biased region" description="Low complexity" evidence="12">
    <location>
        <begin position="348"/>
        <end position="378"/>
    </location>
</feature>
<accession>A0A2A6BJ80</accession>
<evidence type="ECO:0000313" key="13">
    <source>
        <dbReference type="EnsemblMetazoa" id="PPA03163.1"/>
    </source>
</evidence>
<evidence type="ECO:0000256" key="8">
    <source>
        <dbReference type="ARBA" id="ARBA00023163"/>
    </source>
</evidence>
<keyword evidence="5 10" id="KW-0678">Repressor</keyword>
<dbReference type="PANTHER" id="PTHR23326">
    <property type="entry name" value="CCR4 NOT-RELATED"/>
    <property type="match status" value="1"/>
</dbReference>
<feature type="compositionally biased region" description="Low complexity" evidence="12">
    <location>
        <begin position="385"/>
        <end position="410"/>
    </location>
</feature>
<name>A0A2A6BJ80_PRIPA</name>
<keyword evidence="4 10" id="KW-0963">Cytoplasm</keyword>
<dbReference type="Pfam" id="PF04065">
    <property type="entry name" value="Not3"/>
    <property type="match status" value="1"/>
</dbReference>
<feature type="compositionally biased region" description="Pro residues" evidence="12">
    <location>
        <begin position="316"/>
        <end position="331"/>
    </location>
</feature>
<feature type="compositionally biased region" description="Pro residues" evidence="12">
    <location>
        <begin position="411"/>
        <end position="438"/>
    </location>
</feature>
<evidence type="ECO:0000256" key="11">
    <source>
        <dbReference type="SAM" id="Coils"/>
    </source>
</evidence>
<keyword evidence="14" id="KW-1185">Reference proteome</keyword>
<feature type="compositionally biased region" description="Low complexity" evidence="12">
    <location>
        <begin position="517"/>
        <end position="526"/>
    </location>
</feature>
<dbReference type="InterPro" id="IPR007207">
    <property type="entry name" value="Not_N"/>
</dbReference>
<dbReference type="GO" id="GO:0000932">
    <property type="term" value="C:P-body"/>
    <property type="evidence" value="ECO:0000318"/>
    <property type="project" value="GO_Central"/>
</dbReference>
<reference evidence="14" key="1">
    <citation type="journal article" date="2008" name="Nat. Genet.">
        <title>The Pristionchus pacificus genome provides a unique perspective on nematode lifestyle and parasitism.</title>
        <authorList>
            <person name="Dieterich C."/>
            <person name="Clifton S.W."/>
            <person name="Schuster L.N."/>
            <person name="Chinwalla A."/>
            <person name="Delehaunty K."/>
            <person name="Dinkelacker I."/>
            <person name="Fulton L."/>
            <person name="Fulton R."/>
            <person name="Godfrey J."/>
            <person name="Minx P."/>
            <person name="Mitreva M."/>
            <person name="Roeseler W."/>
            <person name="Tian H."/>
            <person name="Witte H."/>
            <person name="Yang S.P."/>
            <person name="Wilson R.K."/>
            <person name="Sommer R.J."/>
        </authorList>
    </citation>
    <scope>NUCLEOTIDE SEQUENCE [LARGE SCALE GENOMIC DNA]</scope>
    <source>
        <strain evidence="14">PS312</strain>
    </source>
</reference>
<evidence type="ECO:0000256" key="4">
    <source>
        <dbReference type="ARBA" id="ARBA00022490"/>
    </source>
</evidence>
<keyword evidence="11" id="KW-0175">Coiled coil</keyword>
<dbReference type="GO" id="GO:2000036">
    <property type="term" value="P:regulation of stem cell population maintenance"/>
    <property type="evidence" value="ECO:0007669"/>
    <property type="project" value="UniProtKB-ARBA"/>
</dbReference>
<keyword evidence="9 10" id="KW-0539">Nucleus</keyword>
<dbReference type="GO" id="GO:0000289">
    <property type="term" value="P:nuclear-transcribed mRNA poly(A) tail shortening"/>
    <property type="evidence" value="ECO:0000318"/>
    <property type="project" value="GO_Central"/>
</dbReference>
<feature type="region of interest" description="Disordered" evidence="12">
    <location>
        <begin position="245"/>
        <end position="298"/>
    </location>
</feature>
<dbReference type="Pfam" id="PF04153">
    <property type="entry name" value="NOT2_3_5_C"/>
    <property type="match status" value="1"/>
</dbReference>
<dbReference type="InterPro" id="IPR040168">
    <property type="entry name" value="Not2/3/5"/>
</dbReference>
<comment type="similarity">
    <text evidence="3 10">Belongs to the CNOT2/3/5 family.</text>
</comment>
<evidence type="ECO:0000256" key="12">
    <source>
        <dbReference type="SAM" id="MobiDB-lite"/>
    </source>
</evidence>
<dbReference type="GO" id="GO:0030015">
    <property type="term" value="C:CCR4-NOT core complex"/>
    <property type="evidence" value="ECO:0000318"/>
    <property type="project" value="GO_Central"/>
</dbReference>
<feature type="compositionally biased region" description="Low complexity" evidence="12">
    <location>
        <begin position="439"/>
        <end position="450"/>
    </location>
</feature>
<protein>
    <submittedName>
        <fullName evidence="13">Ntl-3</fullName>
    </submittedName>
</protein>
<dbReference type="Proteomes" id="UP000005239">
    <property type="component" value="Unassembled WGS sequence"/>
</dbReference>
<evidence type="ECO:0000256" key="6">
    <source>
        <dbReference type="ARBA" id="ARBA00022553"/>
    </source>
</evidence>
<dbReference type="PIRSF" id="PIRSF005290">
    <property type="entry name" value="NOT_su_3_5"/>
    <property type="match status" value="1"/>
</dbReference>
<accession>A0A8R1U4U0</accession>
<keyword evidence="8 10" id="KW-0804">Transcription</keyword>
<feature type="region of interest" description="Disordered" evidence="12">
    <location>
        <begin position="91"/>
        <end position="114"/>
    </location>
</feature>
<feature type="compositionally biased region" description="Polar residues" evidence="12">
    <location>
        <begin position="451"/>
        <end position="470"/>
    </location>
</feature>
<feature type="compositionally biased region" description="Basic and acidic residues" evidence="12">
    <location>
        <begin position="527"/>
        <end position="537"/>
    </location>
</feature>
<proteinExistence type="inferred from homology"/>
<feature type="region of interest" description="Disordered" evidence="12">
    <location>
        <begin position="311"/>
        <end position="537"/>
    </location>
</feature>
<feature type="compositionally biased region" description="Basic and acidic residues" evidence="12">
    <location>
        <begin position="481"/>
        <end position="495"/>
    </location>
</feature>
<sequence length="737" mass="82183">MAEKRKLLAEIEKCFKKIDEGVELFEETMGKMSESNSDNQREKLQDDLKKEIKKLQRLRDQVKNWQNSSEIKDKDKLTSYRKLIESKMEQFKDVERDHKTKPHSKQGLCAEEKLDPKERARHECVEWLNNTIRGLNDENDKFEASLELLATGENGRRRGKGKEDPKKVEKEKELKTLMEGVKFHIDKLELTMRLVDNESLDPKEVEEALKEEMEQLFSQFETEGTLYDCEGAYDELDLESYAATFGKNPSLDDEKHDESYSHNGHASPDHSSRHPSTDVPPSPALVKRTTSISSNHHIPLKLMESSVDGYSIVPPLVSPSAPPTPPPPPVIPYNSIAAGAARSANSTPASVGGKSSSVVASPSIASSSPSVTAPLSPSIVPPPSSISTVSSPITVVPPSIPSSSPSLSSSIPPPPSSISSSLPPPTPPPLVIPPPSLPSIPSVPSTIVSSGTTNDENGLPSSPQTPTQSAVEEEMVVMSGDGKEEESSSIIEDRSPTPPPPPPSSPPSHPIPPLPPSTTTDLSSPSHEMKTLDDIRSQRERGIIAVNDVSSLSEDLRTMIRMGQQEPKSLEPQTAHIPAYLGASPLGRAPPIEDHDKHLNALEMALQRIPQPMDSERPRSYLPKMPCTTPAFYPQQAPSNSDSMEYYLRLSPETLFFTFYYMEGSRAQLIAAKALKKLSWRFHTKYLMWFQRHEEPKQITDDFEEGTYIYFDYEKWSQRKKEQFRFEYRYLEDRELD</sequence>
<dbReference type="InterPro" id="IPR012270">
    <property type="entry name" value="CCR4-NOT_su3/5"/>
</dbReference>
<evidence type="ECO:0000256" key="7">
    <source>
        <dbReference type="ARBA" id="ARBA00023015"/>
    </source>
</evidence>
<gene>
    <name evidence="13" type="primary">WBGene00092717</name>
</gene>
<dbReference type="InterPro" id="IPR038635">
    <property type="entry name" value="CCR4-NOT_su2/3/5_C_sf"/>
</dbReference>